<sequence length="398" mass="44416">MFFTFLWPSKDGDGGSQRAAFLLQSLARIGAVDLVYLTRRKDRKLEDLVPLTTEVASVSIVKIGTEPISDRRSWIPWSIGRWVDYARFGSKEYPRFSRSNLRRIARQLPRNKTDLVFAGRLPSAALVDALLSSGYLHAKRRVVDFDDVMSKVIKQKARLDSRARIDARVYAALEAAAIGVAEDRATRTWDAVSVCTDEDVQTWPNRRVIKLPNVIERPLLPSSPGDGRHYLFVGSFTHGPNLIGLMRFLDEAWPSLRSRLPELSLTVVGMSPPAELKQRLANLSIPLYSNVPSVQPFYEQCDAVIAPITYGGGTRIKILEALAYGRPLIATRFAAEGLSLRNRRDALLVDGVRDFPDAMIGLAEDPALRSSLASNGRKHQQEFFSPETLAQAVRTMVL</sequence>
<dbReference type="PANTHER" id="PTHR12526:SF600">
    <property type="entry name" value="GLYCOSYL TRANSFERASE GROUP 1"/>
    <property type="match status" value="1"/>
</dbReference>
<dbReference type="SUPFAM" id="SSF53756">
    <property type="entry name" value="UDP-Glycosyltransferase/glycogen phosphorylase"/>
    <property type="match status" value="1"/>
</dbReference>
<comment type="caution">
    <text evidence="1">The sequence shown here is derived from an EMBL/GenBank/DDBJ whole genome shotgun (WGS) entry which is preliminary data.</text>
</comment>
<name>A0A840YLE7_9SPHN</name>
<dbReference type="RefSeq" id="WP_221239534.1">
    <property type="nucleotide sequence ID" value="NZ_JACIJF010000013.1"/>
</dbReference>
<dbReference type="AlphaFoldDB" id="A0A840YLE7"/>
<dbReference type="Gene3D" id="3.40.50.2000">
    <property type="entry name" value="Glycogen Phosphorylase B"/>
    <property type="match status" value="2"/>
</dbReference>
<evidence type="ECO:0000313" key="2">
    <source>
        <dbReference type="Proteomes" id="UP000527143"/>
    </source>
</evidence>
<evidence type="ECO:0000313" key="1">
    <source>
        <dbReference type="EMBL" id="MBB5712158.1"/>
    </source>
</evidence>
<organism evidence="1 2">
    <name type="scientific">Sphingomonas xinjiangensis</name>
    <dbReference type="NCBI Taxonomy" id="643568"/>
    <lineage>
        <taxon>Bacteria</taxon>
        <taxon>Pseudomonadati</taxon>
        <taxon>Pseudomonadota</taxon>
        <taxon>Alphaproteobacteria</taxon>
        <taxon>Sphingomonadales</taxon>
        <taxon>Sphingomonadaceae</taxon>
        <taxon>Sphingomonas</taxon>
    </lineage>
</organism>
<dbReference type="PANTHER" id="PTHR12526">
    <property type="entry name" value="GLYCOSYLTRANSFERASE"/>
    <property type="match status" value="1"/>
</dbReference>
<keyword evidence="2" id="KW-1185">Reference proteome</keyword>
<dbReference type="CDD" id="cd03801">
    <property type="entry name" value="GT4_PimA-like"/>
    <property type="match status" value="1"/>
</dbReference>
<dbReference type="Proteomes" id="UP000527143">
    <property type="component" value="Unassembled WGS sequence"/>
</dbReference>
<gene>
    <name evidence="1" type="ORF">FHT02_003415</name>
</gene>
<dbReference type="GO" id="GO:0016757">
    <property type="term" value="F:glycosyltransferase activity"/>
    <property type="evidence" value="ECO:0007669"/>
    <property type="project" value="TreeGrafter"/>
</dbReference>
<dbReference type="EMBL" id="JACIJF010000013">
    <property type="protein sequence ID" value="MBB5712158.1"/>
    <property type="molecule type" value="Genomic_DNA"/>
</dbReference>
<reference evidence="1 2" key="1">
    <citation type="submission" date="2020-08" db="EMBL/GenBank/DDBJ databases">
        <title>Genomic Encyclopedia of Type Strains, Phase IV (KMG-IV): sequencing the most valuable type-strain genomes for metagenomic binning, comparative biology and taxonomic classification.</title>
        <authorList>
            <person name="Goeker M."/>
        </authorList>
    </citation>
    <scope>NUCLEOTIDE SEQUENCE [LARGE SCALE GENOMIC DNA]</scope>
    <source>
        <strain evidence="1 2">DSM 26736</strain>
    </source>
</reference>
<dbReference type="Pfam" id="PF13692">
    <property type="entry name" value="Glyco_trans_1_4"/>
    <property type="match status" value="1"/>
</dbReference>
<proteinExistence type="predicted"/>
<accession>A0A840YLE7</accession>
<protein>
    <submittedName>
        <fullName evidence="1">Glycosyltransferase involved in cell wall biosynthesis</fullName>
    </submittedName>
</protein>
<keyword evidence="1" id="KW-0808">Transferase</keyword>